<name>A0A8X6MK50_9ARAC</name>
<feature type="compositionally biased region" description="Basic and acidic residues" evidence="10">
    <location>
        <begin position="248"/>
        <end position="269"/>
    </location>
</feature>
<comment type="function">
    <text evidence="7">Involved in mitotic DNA repair and meiotic recombination. Functions in the recombinational DNA repair pathway. Essential for interhomolog gene conversion (GC), but may have a less important role in intersister GC than spn-A/Rad51. In the presence of DNA, spn-A/Rad51 enhances the ATPase activity of okr/Rad54.</text>
</comment>
<keyword evidence="3" id="KW-0132">Cell division</keyword>
<keyword evidence="6" id="KW-0131">Cell cycle</keyword>
<feature type="domain" description="Helicase C-terminal" evidence="12">
    <location>
        <begin position="677"/>
        <end position="836"/>
    </location>
</feature>
<dbReference type="InterPro" id="IPR000330">
    <property type="entry name" value="SNF2_N"/>
</dbReference>
<evidence type="ECO:0000256" key="2">
    <source>
        <dbReference type="ARBA" id="ARBA00015341"/>
    </source>
</evidence>
<sequence length="1078" mass="123425">MSEEDYSNSKSHTKNMNSNEDATSRSVSNISISFSSNSESFCFAEESIPNVSFNVQELLDLGVNAFDQTQFETEIVSPFNKALKAEEEHNRVADANKELHFVEEDIQFIKNHMNKMEKKVSTILNDPNLMTVANQKELAAMKKKKENNLKQMKKLETKCKALQVCISGNVEEVNTMLQRNLNENEEEIDEETLYHLERASTAKETEEERLIRTGEMTPFGTVIKNQTKDQPKPKSVTISSNSVTEFPIEERSRKNKDSSKSSRTSRDSSSDSNSPKTAVNKKGMEKLVDEGNQKSFLDRIRALDKSNGMKKKSKLDNNGELVSDEDDVTEFEEGYKIPSSIWNKLYKYQQTGVHWLWELHQENCGGILGDETNLGKKIQVIAFLIGLNYSDLTSFGDCFKGLGPVILVCPAKIMHQWVKEFHIWWPIFRVAILHQSDLFVGEKEFLIQTINKNKGILITSYTGIVQHRKELLKHEWHYVILDEGHKICNPHAQATLVVKQFRTPHRLILSGSPIQNSLKELWSLFDFIFPGKLGTLPVFMQEFSLPIMFDGYSNATQVQVQIQAYKFATVLRDTIKPYLLRRMKSDVQMPNKNEQVLFCQLTPRQEELYKGYINSKELESILSARFKVFIGLVNLGKICNHPDIFDDGPKIFKDTDEITLTEEDHYGYYKKSGKMIVVEALLGLWHKQGHRVLLFTQSKQMLEIFEIFVKSKNYKYMKMDGTTSISSRQPAVTKFNLDPSIFVFLLTTRVGGLGVNLTGANRIIIYDPDLNPITDAQAHERSWTIGQSKQVAVYRLLTAGTIEEKIYHRQIFKQFMTNRGLKDPKQRRFFESDDLYELFTYQDVGKQRTETSAIFAGTDSEINLKKKFHETNKKKHPKEQKSEPITFSKEKLEEMRMLAKKLSQQLANCNFPKSAGASIDNETTKEHDVNGCNSTPSVESQSVEKPLEEKSGEKTLKGTVKRKAAKVEGEIIDYQLKKKVFKPTEDVKEERLKKGDYILINLFEKPGAHTVLKHDVIVKSSSAPDYSIEENEEDEVSSEALKTSRRTRVEEAEGIPTWTGQHGGLMNFRFFSHIFSNP</sequence>
<evidence type="ECO:0000259" key="12">
    <source>
        <dbReference type="PROSITE" id="PS51194"/>
    </source>
</evidence>
<evidence type="ECO:0000313" key="13">
    <source>
        <dbReference type="EMBL" id="GFS63587.1"/>
    </source>
</evidence>
<dbReference type="GO" id="GO:0008094">
    <property type="term" value="F:ATP-dependent activity, acting on DNA"/>
    <property type="evidence" value="ECO:0007669"/>
    <property type="project" value="TreeGrafter"/>
</dbReference>
<evidence type="ECO:0000256" key="6">
    <source>
        <dbReference type="ARBA" id="ARBA00023306"/>
    </source>
</evidence>
<evidence type="ECO:0000259" key="11">
    <source>
        <dbReference type="PROSITE" id="PS51192"/>
    </source>
</evidence>
<dbReference type="InterPro" id="IPR001650">
    <property type="entry name" value="Helicase_C-like"/>
</dbReference>
<organism evidence="13 14">
    <name type="scientific">Trichonephila inaurata madagascariensis</name>
    <dbReference type="NCBI Taxonomy" id="2747483"/>
    <lineage>
        <taxon>Eukaryota</taxon>
        <taxon>Metazoa</taxon>
        <taxon>Ecdysozoa</taxon>
        <taxon>Arthropoda</taxon>
        <taxon>Chelicerata</taxon>
        <taxon>Arachnida</taxon>
        <taxon>Araneae</taxon>
        <taxon>Araneomorphae</taxon>
        <taxon>Entelegynae</taxon>
        <taxon>Araneoidea</taxon>
        <taxon>Nephilidae</taxon>
        <taxon>Trichonephila</taxon>
        <taxon>Trichonephila inaurata</taxon>
    </lineage>
</organism>
<dbReference type="InterPro" id="IPR014001">
    <property type="entry name" value="Helicase_ATP-bd"/>
</dbReference>
<proteinExistence type="predicted"/>
<gene>
    <name evidence="13" type="primary">ERCC6</name>
    <name evidence="13" type="ORF">TNIN_331151</name>
</gene>
<evidence type="ECO:0000256" key="8">
    <source>
        <dbReference type="ARBA" id="ARBA00029956"/>
    </source>
</evidence>
<feature type="compositionally biased region" description="Polar residues" evidence="10">
    <location>
        <begin position="931"/>
        <end position="943"/>
    </location>
</feature>
<feature type="compositionally biased region" description="Polar residues" evidence="10">
    <location>
        <begin position="8"/>
        <end position="21"/>
    </location>
</feature>
<keyword evidence="4" id="KW-0498">Mitosis</keyword>
<dbReference type="Pfam" id="PF00271">
    <property type="entry name" value="Helicase_C"/>
    <property type="match status" value="1"/>
</dbReference>
<dbReference type="FunFam" id="3.40.50.10810:FF:000094">
    <property type="entry name" value="DNA excision repair protein ERCC-6"/>
    <property type="match status" value="1"/>
</dbReference>
<dbReference type="PANTHER" id="PTHR45629">
    <property type="entry name" value="SNF2/RAD54 FAMILY MEMBER"/>
    <property type="match status" value="1"/>
</dbReference>
<feature type="region of interest" description="Disordered" evidence="10">
    <location>
        <begin position="1"/>
        <end position="23"/>
    </location>
</feature>
<protein>
    <recommendedName>
        <fullName evidence="2">DNA repair and recombination protein RAD54-like</fullName>
    </recommendedName>
    <alternativeName>
        <fullName evidence="8">Protein okra</fullName>
    </alternativeName>
</protein>
<dbReference type="InterPro" id="IPR050496">
    <property type="entry name" value="SNF2_RAD54_helicase_repair"/>
</dbReference>
<comment type="caution">
    <text evidence="13">The sequence shown here is derived from an EMBL/GenBank/DDBJ whole genome shotgun (WGS) entry which is preliminary data.</text>
</comment>
<feature type="domain" description="Helicase ATP-binding" evidence="11">
    <location>
        <begin position="357"/>
        <end position="531"/>
    </location>
</feature>
<feature type="region of interest" description="Disordered" evidence="10">
    <location>
        <begin position="199"/>
        <end position="284"/>
    </location>
</feature>
<dbReference type="InterPro" id="IPR038718">
    <property type="entry name" value="SNF2-like_sf"/>
</dbReference>
<keyword evidence="14" id="KW-1185">Reference proteome</keyword>
<evidence type="ECO:0000256" key="3">
    <source>
        <dbReference type="ARBA" id="ARBA00022618"/>
    </source>
</evidence>
<keyword evidence="5" id="KW-0378">Hydrolase</keyword>
<dbReference type="Pfam" id="PF00176">
    <property type="entry name" value="SNF2-rel_dom"/>
    <property type="match status" value="1"/>
</dbReference>
<comment type="subunit">
    <text evidence="1">Interacts (via N-terminus) with spn-A/Rad51.</text>
</comment>
<dbReference type="PROSITE" id="PS51194">
    <property type="entry name" value="HELICASE_CTER"/>
    <property type="match status" value="1"/>
</dbReference>
<dbReference type="GO" id="GO:0006283">
    <property type="term" value="P:transcription-coupled nucleotide-excision repair"/>
    <property type="evidence" value="ECO:0007669"/>
    <property type="project" value="TreeGrafter"/>
</dbReference>
<dbReference type="Gene3D" id="3.40.50.10810">
    <property type="entry name" value="Tandem AAA-ATPase domain"/>
    <property type="match status" value="1"/>
</dbReference>
<reference evidence="13" key="1">
    <citation type="submission" date="2020-08" db="EMBL/GenBank/DDBJ databases">
        <title>Multicomponent nature underlies the extraordinary mechanical properties of spider dragline silk.</title>
        <authorList>
            <person name="Kono N."/>
            <person name="Nakamura H."/>
            <person name="Mori M."/>
            <person name="Yoshida Y."/>
            <person name="Ohtoshi R."/>
            <person name="Malay A.D."/>
            <person name="Moran D.A.P."/>
            <person name="Tomita M."/>
            <person name="Numata K."/>
            <person name="Arakawa K."/>
        </authorList>
    </citation>
    <scope>NUCLEOTIDE SEQUENCE</scope>
</reference>
<dbReference type="SMART" id="SM00487">
    <property type="entry name" value="DEXDc"/>
    <property type="match status" value="1"/>
</dbReference>
<dbReference type="CDD" id="cd18000">
    <property type="entry name" value="DEXHc_ERCC6"/>
    <property type="match status" value="1"/>
</dbReference>
<feature type="coiled-coil region" evidence="9">
    <location>
        <begin position="85"/>
        <end position="158"/>
    </location>
</feature>
<dbReference type="PANTHER" id="PTHR45629:SF7">
    <property type="entry name" value="DNA EXCISION REPAIR PROTEIN ERCC-6-RELATED"/>
    <property type="match status" value="1"/>
</dbReference>
<evidence type="ECO:0000313" key="14">
    <source>
        <dbReference type="Proteomes" id="UP000886998"/>
    </source>
</evidence>
<dbReference type="SMART" id="SM00490">
    <property type="entry name" value="HELICc"/>
    <property type="match status" value="1"/>
</dbReference>
<feature type="region of interest" description="Disordered" evidence="10">
    <location>
        <begin position="923"/>
        <end position="951"/>
    </location>
</feature>
<evidence type="ECO:0000256" key="5">
    <source>
        <dbReference type="ARBA" id="ARBA00022801"/>
    </source>
</evidence>
<dbReference type="GO" id="GO:0005634">
    <property type="term" value="C:nucleus"/>
    <property type="evidence" value="ECO:0007669"/>
    <property type="project" value="TreeGrafter"/>
</dbReference>
<dbReference type="EMBL" id="BMAV01027931">
    <property type="protein sequence ID" value="GFS63587.1"/>
    <property type="molecule type" value="Genomic_DNA"/>
</dbReference>
<dbReference type="PROSITE" id="PS51192">
    <property type="entry name" value="HELICASE_ATP_BIND_1"/>
    <property type="match status" value="1"/>
</dbReference>
<dbReference type="CDD" id="cd18793">
    <property type="entry name" value="SF2_C_SNF"/>
    <property type="match status" value="1"/>
</dbReference>
<evidence type="ECO:0000256" key="4">
    <source>
        <dbReference type="ARBA" id="ARBA00022776"/>
    </source>
</evidence>
<dbReference type="OrthoDB" id="413460at2759"/>
<evidence type="ECO:0000256" key="1">
    <source>
        <dbReference type="ARBA" id="ARBA00011467"/>
    </source>
</evidence>
<dbReference type="InterPro" id="IPR049730">
    <property type="entry name" value="SNF2/RAD54-like_C"/>
</dbReference>
<dbReference type="AlphaFoldDB" id="A0A8X6MK50"/>
<dbReference type="Proteomes" id="UP000886998">
    <property type="component" value="Unassembled WGS sequence"/>
</dbReference>
<dbReference type="SUPFAM" id="SSF52540">
    <property type="entry name" value="P-loop containing nucleoside triphosphate hydrolases"/>
    <property type="match status" value="2"/>
</dbReference>
<evidence type="ECO:0000256" key="10">
    <source>
        <dbReference type="SAM" id="MobiDB-lite"/>
    </source>
</evidence>
<dbReference type="Gene3D" id="3.40.50.300">
    <property type="entry name" value="P-loop containing nucleotide triphosphate hydrolases"/>
    <property type="match status" value="1"/>
</dbReference>
<dbReference type="InterPro" id="IPR027417">
    <property type="entry name" value="P-loop_NTPase"/>
</dbReference>
<keyword evidence="9" id="KW-0175">Coiled coil</keyword>
<evidence type="ECO:0000256" key="7">
    <source>
        <dbReference type="ARBA" id="ARBA00024776"/>
    </source>
</evidence>
<dbReference type="GO" id="GO:0005524">
    <property type="term" value="F:ATP binding"/>
    <property type="evidence" value="ECO:0007669"/>
    <property type="project" value="InterPro"/>
</dbReference>
<dbReference type="GO" id="GO:0051301">
    <property type="term" value="P:cell division"/>
    <property type="evidence" value="ECO:0007669"/>
    <property type="project" value="UniProtKB-KW"/>
</dbReference>
<evidence type="ECO:0000256" key="9">
    <source>
        <dbReference type="SAM" id="Coils"/>
    </source>
</evidence>
<accession>A0A8X6MK50</accession>
<dbReference type="GO" id="GO:0016787">
    <property type="term" value="F:hydrolase activity"/>
    <property type="evidence" value="ECO:0007669"/>
    <property type="project" value="UniProtKB-KW"/>
</dbReference>
<feature type="compositionally biased region" description="Basic and acidic residues" evidence="10">
    <location>
        <begin position="199"/>
        <end position="212"/>
    </location>
</feature>